<dbReference type="AlphaFoldDB" id="A0AA96VIE1"/>
<evidence type="ECO:0000313" key="2">
    <source>
        <dbReference type="Proteomes" id="UP001301526"/>
    </source>
</evidence>
<keyword evidence="2" id="KW-1185">Reference proteome</keyword>
<protein>
    <submittedName>
        <fullName evidence="1">DUF4176 domain-containing protein</fullName>
    </submittedName>
</protein>
<dbReference type="InterPro" id="IPR025233">
    <property type="entry name" value="DUF4176"/>
</dbReference>
<accession>A0AA96VIE1</accession>
<evidence type="ECO:0000313" key="1">
    <source>
        <dbReference type="EMBL" id="WNY48916.1"/>
    </source>
</evidence>
<gene>
    <name evidence="1" type="ORF">PW220_09360</name>
</gene>
<dbReference type="Pfam" id="PF13780">
    <property type="entry name" value="DUF4176"/>
    <property type="match status" value="1"/>
</dbReference>
<sequence>MVLEMEKLLMKKYLPIGSVVQLKNGNRKIMIINRFPLFRRENEVGYDTIKDGAYKLVDLGEQLVENTGKAIESAWNDLKSVGQNVSDYFNSNSKMLASWFGG</sequence>
<name>A0AA96VIE1_9STRE</name>
<dbReference type="Proteomes" id="UP001301526">
    <property type="component" value="Chromosome"/>
</dbReference>
<organism evidence="1 2">
    <name type="scientific">Streptococcus iners subsp. hyiners</name>
    <dbReference type="NCBI Taxonomy" id="3028083"/>
    <lineage>
        <taxon>Bacteria</taxon>
        <taxon>Bacillati</taxon>
        <taxon>Bacillota</taxon>
        <taxon>Bacilli</taxon>
        <taxon>Lactobacillales</taxon>
        <taxon>Streptococcaceae</taxon>
        <taxon>Streptococcus</taxon>
        <taxon>Streptococcus iners</taxon>
    </lineage>
</organism>
<reference evidence="1 2" key="1">
    <citation type="submission" date="2023-02" db="EMBL/GenBank/DDBJ databases">
        <title>Streptococcus sp. Genome Sequencing and Assembly.</title>
        <authorList>
            <person name="Shore S.M."/>
            <person name="Nicholson T.L."/>
        </authorList>
    </citation>
    <scope>NUCLEOTIDE SEQUENCE [LARGE SCALE GENOMIC DNA]</scope>
    <source>
        <strain evidence="1 2">29892</strain>
    </source>
</reference>
<proteinExistence type="predicted"/>
<dbReference type="EMBL" id="CP118734">
    <property type="protein sequence ID" value="WNY48916.1"/>
    <property type="molecule type" value="Genomic_DNA"/>
</dbReference>